<evidence type="ECO:0000313" key="3">
    <source>
        <dbReference type="Proteomes" id="UP000230159"/>
    </source>
</evidence>
<dbReference type="InterPro" id="IPR002696">
    <property type="entry name" value="Membr_insert_effic_factor_YidD"/>
</dbReference>
<keyword evidence="1" id="KW-0472">Membrane</keyword>
<dbReference type="Proteomes" id="UP000230159">
    <property type="component" value="Unassembled WGS sequence"/>
</dbReference>
<dbReference type="NCBIfam" id="TIGR00278">
    <property type="entry name" value="membrane protein insertion efficiency factor YidD"/>
    <property type="match status" value="1"/>
</dbReference>
<dbReference type="PANTHER" id="PTHR33383:SF1">
    <property type="entry name" value="MEMBRANE PROTEIN INSERTION EFFICIENCY FACTOR-RELATED"/>
    <property type="match status" value="1"/>
</dbReference>
<comment type="similarity">
    <text evidence="1">Belongs to the UPF0161 family.</text>
</comment>
<organism evidence="2 3">
    <name type="scientific">Candidatus Kuenenbacteria bacterium CG22_combo_CG10-13_8_21_14_all_39_9</name>
    <dbReference type="NCBI Taxonomy" id="1974621"/>
    <lineage>
        <taxon>Bacteria</taxon>
        <taxon>Candidatus Kueneniibacteriota</taxon>
    </lineage>
</organism>
<accession>A0A2H0D0B5</accession>
<sequence length="81" mass="9562">MLFVLPKKFFLILIRTYQKTLSFDHGPLKFFRPCGQCKYYPSCSEYALQAINKYGVLKGFYKAFKRLMHCHPWSQGGYDPV</sequence>
<evidence type="ECO:0000313" key="2">
    <source>
        <dbReference type="EMBL" id="PIP75617.1"/>
    </source>
</evidence>
<dbReference type="PANTHER" id="PTHR33383">
    <property type="entry name" value="MEMBRANE PROTEIN INSERTION EFFICIENCY FACTOR-RELATED"/>
    <property type="match status" value="1"/>
</dbReference>
<dbReference type="SMART" id="SM01234">
    <property type="entry name" value="Haemolytic"/>
    <property type="match status" value="1"/>
</dbReference>
<comment type="function">
    <text evidence="1">Could be involved in insertion of integral membrane proteins into the membrane.</text>
</comment>
<dbReference type="AlphaFoldDB" id="A0A2H0D0B5"/>
<comment type="subcellular location">
    <subcellularLocation>
        <location evidence="1">Cell membrane</location>
        <topology evidence="1">Peripheral membrane protein</topology>
        <orientation evidence="1">Cytoplasmic side</orientation>
    </subcellularLocation>
</comment>
<evidence type="ECO:0000256" key="1">
    <source>
        <dbReference type="HAMAP-Rule" id="MF_00386"/>
    </source>
</evidence>
<dbReference type="Pfam" id="PF01809">
    <property type="entry name" value="YidD"/>
    <property type="match status" value="1"/>
</dbReference>
<dbReference type="EMBL" id="PCTN01000124">
    <property type="protein sequence ID" value="PIP75617.1"/>
    <property type="molecule type" value="Genomic_DNA"/>
</dbReference>
<dbReference type="GO" id="GO:0005886">
    <property type="term" value="C:plasma membrane"/>
    <property type="evidence" value="ECO:0007669"/>
    <property type="project" value="UniProtKB-SubCell"/>
</dbReference>
<name>A0A2H0D0B5_9BACT</name>
<keyword evidence="1" id="KW-1003">Cell membrane</keyword>
<gene>
    <name evidence="2" type="ORF">COW86_02790</name>
</gene>
<comment type="caution">
    <text evidence="2">The sequence shown here is derived from an EMBL/GenBank/DDBJ whole genome shotgun (WGS) entry which is preliminary data.</text>
</comment>
<proteinExistence type="inferred from homology"/>
<protein>
    <recommendedName>
        <fullName evidence="1">Putative membrane protein insertion efficiency factor</fullName>
    </recommendedName>
</protein>
<dbReference type="HAMAP" id="MF_00386">
    <property type="entry name" value="UPF0161_YidD"/>
    <property type="match status" value="1"/>
</dbReference>
<reference evidence="2 3" key="1">
    <citation type="submission" date="2017-09" db="EMBL/GenBank/DDBJ databases">
        <title>Depth-based differentiation of microbial function through sediment-hosted aquifers and enrichment of novel symbionts in the deep terrestrial subsurface.</title>
        <authorList>
            <person name="Probst A.J."/>
            <person name="Ladd B."/>
            <person name="Jarett J.K."/>
            <person name="Geller-Mcgrath D.E."/>
            <person name="Sieber C.M."/>
            <person name="Emerson J.B."/>
            <person name="Anantharaman K."/>
            <person name="Thomas B.C."/>
            <person name="Malmstrom R."/>
            <person name="Stieglmeier M."/>
            <person name="Klingl A."/>
            <person name="Woyke T."/>
            <person name="Ryan C.M."/>
            <person name="Banfield J.F."/>
        </authorList>
    </citation>
    <scope>NUCLEOTIDE SEQUENCE [LARGE SCALE GENOMIC DNA]</scope>
    <source>
        <strain evidence="2">CG22_combo_CG10-13_8_21_14_all_39_9</strain>
    </source>
</reference>